<organism evidence="3">
    <name type="scientific">Oxyrrhis marina</name>
    <name type="common">Dinoflagellate</name>
    <dbReference type="NCBI Taxonomy" id="2969"/>
    <lineage>
        <taxon>Eukaryota</taxon>
        <taxon>Sar</taxon>
        <taxon>Alveolata</taxon>
        <taxon>Dinophyceae</taxon>
        <taxon>Oxyrrhinales</taxon>
        <taxon>Oxyrrhinaceae</taxon>
        <taxon>Oxyrrhis</taxon>
    </lineage>
</organism>
<proteinExistence type="predicted"/>
<dbReference type="PROSITE" id="PS50092">
    <property type="entry name" value="TSP1"/>
    <property type="match status" value="2"/>
</dbReference>
<dbReference type="Pfam" id="PF19030">
    <property type="entry name" value="TSP1_ADAMTS"/>
    <property type="match status" value="1"/>
</dbReference>
<evidence type="ECO:0000256" key="2">
    <source>
        <dbReference type="SAM" id="Phobius"/>
    </source>
</evidence>
<protein>
    <submittedName>
        <fullName evidence="3">Uncharacterized protein</fullName>
    </submittedName>
</protein>
<dbReference type="AlphaFoldDB" id="A0A7S4LPM8"/>
<dbReference type="SMART" id="SM00209">
    <property type="entry name" value="TSP1"/>
    <property type="match status" value="2"/>
</dbReference>
<keyword evidence="2" id="KW-0472">Membrane</keyword>
<dbReference type="InterPro" id="IPR000884">
    <property type="entry name" value="TSP1_rpt"/>
</dbReference>
<sequence>MRLTWCLVLQGLGVNMRRARLSETEELERTWVPITTVNGVHYFNPHTGKMVMEQPVGAVLAPAVSFMQNVDGGSNDGSYDATAAVVEDDEAAAQEAEKAAERASAKVVGGFAKDQTTGTEQIVEGAKTACYPHCSWNCSSQFCNQDCAPDCAQPTCQTRCPKPDYSQCKINCAEPKCSVFCPKEPCHQDANEQCSSPKCSTQCARPSCTLDCTNHVPCQNVCHAPKCTWNCRSPQACPKPECHLICQKAAGCAQNYDLPPLSPTNTVANDFRASRASWVTGSWSSCKTKCGKDVQTRRVTCSTGQDHECAFSPKPATQQPCEDRTGCNAYQTGEWSKCSVTCGKGTRTRKVYCGNKDPRECIGEKPAHKEKCYDQGPHCTECNVLLHGGKYFTGWNAKFGVGKYNTEQLIAHGAVCEETSSVKVVGRCCHARLFQYGDFNKEHRGWKATLTKGEYDIDELQRKGVQDNDLSAMKVWVDKTCSTQGHLWKRKSHRSVYSRLGYAARHSVARGSAFARHHTARAHHLASKSLGVVDSGDADGTSPPAGADAAAGDPVSAPADGANSTVVDKSAVVGDRDSAMSVKRAGAHHRHHVKKGDKGKQAAAVKEEKISWWFVAMVIVMLGIIVGGFAFAVTRNQPAQA</sequence>
<gene>
    <name evidence="3" type="ORF">OMAR00294_LOCUS1532</name>
</gene>
<reference evidence="3" key="1">
    <citation type="submission" date="2021-01" db="EMBL/GenBank/DDBJ databases">
        <authorList>
            <person name="Corre E."/>
            <person name="Pelletier E."/>
            <person name="Niang G."/>
            <person name="Scheremetjew M."/>
            <person name="Finn R."/>
            <person name="Kale V."/>
            <person name="Holt S."/>
            <person name="Cochrane G."/>
            <person name="Meng A."/>
            <person name="Brown T."/>
            <person name="Cohen L."/>
        </authorList>
    </citation>
    <scope>NUCLEOTIDE SEQUENCE</scope>
    <source>
        <strain evidence="3">LB1974</strain>
    </source>
</reference>
<feature type="region of interest" description="Disordered" evidence="1">
    <location>
        <begin position="525"/>
        <end position="565"/>
    </location>
</feature>
<accession>A0A7S4LPM8</accession>
<dbReference type="SUPFAM" id="SSF82895">
    <property type="entry name" value="TSP-1 type 1 repeat"/>
    <property type="match status" value="2"/>
</dbReference>
<feature type="compositionally biased region" description="Low complexity" evidence="1">
    <location>
        <begin position="538"/>
        <end position="562"/>
    </location>
</feature>
<feature type="transmembrane region" description="Helical" evidence="2">
    <location>
        <begin position="610"/>
        <end position="633"/>
    </location>
</feature>
<dbReference type="Pfam" id="PF00090">
    <property type="entry name" value="TSP_1"/>
    <property type="match status" value="1"/>
</dbReference>
<dbReference type="EMBL" id="HBJB01001808">
    <property type="protein sequence ID" value="CAE0841948.1"/>
    <property type="molecule type" value="Transcribed_RNA"/>
</dbReference>
<evidence type="ECO:0000313" key="3">
    <source>
        <dbReference type="EMBL" id="CAE0841948.1"/>
    </source>
</evidence>
<dbReference type="Gene3D" id="2.20.100.10">
    <property type="entry name" value="Thrombospondin type-1 (TSP1) repeat"/>
    <property type="match status" value="2"/>
</dbReference>
<keyword evidence="2" id="KW-1133">Transmembrane helix</keyword>
<evidence type="ECO:0000256" key="1">
    <source>
        <dbReference type="SAM" id="MobiDB-lite"/>
    </source>
</evidence>
<keyword evidence="2" id="KW-0812">Transmembrane</keyword>
<dbReference type="InterPro" id="IPR036383">
    <property type="entry name" value="TSP1_rpt_sf"/>
</dbReference>
<name>A0A7S4LPM8_OXYMA</name>